<evidence type="ECO:0000313" key="8">
    <source>
        <dbReference type="Proteomes" id="UP000230119"/>
    </source>
</evidence>
<evidence type="ECO:0000256" key="4">
    <source>
        <dbReference type="ARBA" id="ARBA00023136"/>
    </source>
</evidence>
<proteinExistence type="predicted"/>
<evidence type="ECO:0000313" key="7">
    <source>
        <dbReference type="EMBL" id="PIV08247.1"/>
    </source>
</evidence>
<comment type="subcellular location">
    <subcellularLocation>
        <location evidence="1">Membrane</location>
        <topology evidence="1">Multi-pass membrane protein</topology>
    </subcellularLocation>
</comment>
<feature type="transmembrane region" description="Helical" evidence="5">
    <location>
        <begin position="134"/>
        <end position="153"/>
    </location>
</feature>
<dbReference type="Pfam" id="PF01794">
    <property type="entry name" value="Ferric_reduct"/>
    <property type="match status" value="1"/>
</dbReference>
<feature type="domain" description="Ferric oxidoreductase" evidence="6">
    <location>
        <begin position="12"/>
        <end position="122"/>
    </location>
</feature>
<dbReference type="InterPro" id="IPR013130">
    <property type="entry name" value="Fe3_Rdtase_TM_dom"/>
</dbReference>
<evidence type="ECO:0000256" key="5">
    <source>
        <dbReference type="SAM" id="Phobius"/>
    </source>
</evidence>
<protein>
    <recommendedName>
        <fullName evidence="6">Ferric oxidoreductase domain-containing protein</fullName>
    </recommendedName>
</protein>
<evidence type="ECO:0000256" key="3">
    <source>
        <dbReference type="ARBA" id="ARBA00022989"/>
    </source>
</evidence>
<organism evidence="7 8">
    <name type="scientific">Candidatus Roizmanbacteria bacterium CG03_land_8_20_14_0_80_39_12</name>
    <dbReference type="NCBI Taxonomy" id="1974847"/>
    <lineage>
        <taxon>Bacteria</taxon>
        <taxon>Candidatus Roizmaniibacteriota</taxon>
    </lineage>
</organism>
<keyword evidence="3 5" id="KW-1133">Transmembrane helix</keyword>
<dbReference type="AlphaFoldDB" id="A0A2M7BS28"/>
<feature type="transmembrane region" description="Helical" evidence="5">
    <location>
        <begin position="12"/>
        <end position="29"/>
    </location>
</feature>
<reference evidence="8" key="1">
    <citation type="submission" date="2017-09" db="EMBL/GenBank/DDBJ databases">
        <title>Depth-based differentiation of microbial function through sediment-hosted aquifers and enrichment of novel symbionts in the deep terrestrial subsurface.</title>
        <authorList>
            <person name="Probst A.J."/>
            <person name="Ladd B."/>
            <person name="Jarett J.K."/>
            <person name="Geller-Mcgrath D.E."/>
            <person name="Sieber C.M.K."/>
            <person name="Emerson J.B."/>
            <person name="Anantharaman K."/>
            <person name="Thomas B.C."/>
            <person name="Malmstrom R."/>
            <person name="Stieglmeier M."/>
            <person name="Klingl A."/>
            <person name="Woyke T."/>
            <person name="Ryan C.M."/>
            <person name="Banfield J.F."/>
        </authorList>
    </citation>
    <scope>NUCLEOTIDE SEQUENCE [LARGE SCALE GENOMIC DNA]</scope>
</reference>
<dbReference type="GO" id="GO:0016020">
    <property type="term" value="C:membrane"/>
    <property type="evidence" value="ECO:0007669"/>
    <property type="project" value="UniProtKB-SubCell"/>
</dbReference>
<dbReference type="EMBL" id="PEVA01000160">
    <property type="protein sequence ID" value="PIV08247.1"/>
    <property type="molecule type" value="Genomic_DNA"/>
</dbReference>
<dbReference type="Proteomes" id="UP000230119">
    <property type="component" value="Unassembled WGS sequence"/>
</dbReference>
<evidence type="ECO:0000256" key="1">
    <source>
        <dbReference type="ARBA" id="ARBA00004141"/>
    </source>
</evidence>
<sequence>MVQFLGNTFGKLALLTYVATLLPGIGNRLGIKNKILVLLKIYRREVGISMYLLALIHVTLEKLLIITSVKELLTLLPFEIMGTLAILICFFLFITSNTVSMVWLKLNWYRIHRLTYIGMFFIFLHVALVKLSIWTLLMGFVLMLQLISLIVIYRRTDSFTGGRPI</sequence>
<evidence type="ECO:0000259" key="6">
    <source>
        <dbReference type="Pfam" id="PF01794"/>
    </source>
</evidence>
<feature type="transmembrane region" description="Helical" evidence="5">
    <location>
        <begin position="111"/>
        <end position="128"/>
    </location>
</feature>
<keyword evidence="4 5" id="KW-0472">Membrane</keyword>
<name>A0A2M7BS28_9BACT</name>
<accession>A0A2M7BS28</accession>
<keyword evidence="2 5" id="KW-0812">Transmembrane</keyword>
<evidence type="ECO:0000256" key="2">
    <source>
        <dbReference type="ARBA" id="ARBA00022692"/>
    </source>
</evidence>
<feature type="transmembrane region" description="Helical" evidence="5">
    <location>
        <begin position="80"/>
        <end position="104"/>
    </location>
</feature>
<feature type="transmembrane region" description="Helical" evidence="5">
    <location>
        <begin position="41"/>
        <end position="60"/>
    </location>
</feature>
<comment type="caution">
    <text evidence="7">The sequence shown here is derived from an EMBL/GenBank/DDBJ whole genome shotgun (WGS) entry which is preliminary data.</text>
</comment>
<gene>
    <name evidence="7" type="ORF">COS52_03740</name>
</gene>